<evidence type="ECO:0000256" key="1">
    <source>
        <dbReference type="SAM" id="MobiDB-lite"/>
    </source>
</evidence>
<dbReference type="HOGENOM" id="CLU_001325_1_0_6"/>
<dbReference type="STRING" id="349521.HCH_03375"/>
<feature type="domain" description="Filamentous haemagglutinin FhaB/tRNA nuclease CdiA-like TPS" evidence="3">
    <location>
        <begin position="38"/>
        <end position="144"/>
    </location>
</feature>
<dbReference type="NCBIfam" id="TIGR01901">
    <property type="entry name" value="adhes_NPXG"/>
    <property type="match status" value="1"/>
</dbReference>
<dbReference type="AlphaFoldDB" id="Q2SGU8"/>
<evidence type="ECO:0000313" key="5">
    <source>
        <dbReference type="Proteomes" id="UP000000238"/>
    </source>
</evidence>
<evidence type="ECO:0000259" key="3">
    <source>
        <dbReference type="SMART" id="SM00912"/>
    </source>
</evidence>
<dbReference type="Pfam" id="PF05860">
    <property type="entry name" value="TPS"/>
    <property type="match status" value="1"/>
</dbReference>
<gene>
    <name evidence="4" type="ordered locus">HCH_03375</name>
</gene>
<dbReference type="EMBL" id="CP000155">
    <property type="protein sequence ID" value="ABC30126.1"/>
    <property type="molecule type" value="Genomic_DNA"/>
</dbReference>
<evidence type="ECO:0000313" key="4">
    <source>
        <dbReference type="EMBL" id="ABC30126.1"/>
    </source>
</evidence>
<protein>
    <submittedName>
        <fullName evidence="4">Large exoprotein involved in heme utilization or adhesion</fullName>
    </submittedName>
</protein>
<keyword evidence="2" id="KW-0732">Signal</keyword>
<feature type="compositionally biased region" description="Polar residues" evidence="1">
    <location>
        <begin position="902"/>
        <end position="915"/>
    </location>
</feature>
<name>Q2SGU8_HAHCH</name>
<dbReference type="RefSeq" id="WP_011397195.1">
    <property type="nucleotide sequence ID" value="NC_007645.1"/>
</dbReference>
<dbReference type="eggNOG" id="COG3210">
    <property type="taxonomic scope" value="Bacteria"/>
</dbReference>
<proteinExistence type="predicted"/>
<feature type="region of interest" description="Disordered" evidence="1">
    <location>
        <begin position="901"/>
        <end position="923"/>
    </location>
</feature>
<dbReference type="KEGG" id="hch:HCH_03375"/>
<evidence type="ECO:0000256" key="2">
    <source>
        <dbReference type="SAM" id="SignalP"/>
    </source>
</evidence>
<dbReference type="Gene3D" id="2.160.20.10">
    <property type="entry name" value="Single-stranded right-handed beta-helix, Pectin lyase-like"/>
    <property type="match status" value="2"/>
</dbReference>
<sequence length="937" mass="97222">MKIVKVKRCLFVTFYILFLAKPSHAEIVFDGSVGDRAPGDVLSGNSVIGENDGTKVGSNLFHSFTTFNINGGESVTFTSESPDIKNLISRVTGNSASLIDGELNTPDKLNFWFINPNGVVFGDNATVNVNGSFYLSAADSIQFSDGAALHAATPGADIFTMTGDPSGFGFIDNPELDKTIRINGARFNLNLREEGEREYVFSLVAGCNDCPDGEGMTVNGATFLVKSQGLDFDEVSELASYFNVLIASVKGAASVAFSAPVSSPAGFVMIEGERSNIRFVDSLLRTSYIETLDGHNSLVYKIYHAGAVDIRGGDVAIVNENSTFIESVTLESAADINVDASGTLTLDKTRIAMQSERVGGVRLHGDKGVRLLSADLRQTADYGDLAGVSLSTGGLFYMNGGVVRSDYNGDNRDATNISGGISITARDLDIANHATLSTSDRSAYTAGDISLTAARSLRFFDSVIDTSSNSYTAPGDAGDISLRAYTIAVGGDSAITSTSGSQAAAACPSCAQILGGRSGGVTFETGVEKDGVFTQGGGITIGSAEGATLISTASYSSAGRLLGIDRDEEGSYLSQFDAGDIRFKTGDIVINNAHIASDSHGLGEAGTINIDAQGRVKAGREAVISSVTYRNTYAELQDNETLEVIKWKPGDSGDIEIRAGEADLGGALLSTESQGLGAAGRIDIRTEEALRGTGVRIVSQSEKNGAAGAISLSGGNVALTDSLVTSSSEGLSDAGGLVIAGHENVLLNNSVIATRADQAGGGDINIEAGRTLVIDESSITASTTAGAETPAGRHDGGNILLQADFILVRDGKVEATANAGDGGRIHINARSSFLADRDSQIDVSSVGGGDGVLDINAGLTSEDLGASQVELQFMDVSDLMRDKCSAAVRDNNSSFVVAAQSADRSPQDYQLSPSDQAARDAEADASSWLSAGVCGHH</sequence>
<reference evidence="4 5" key="1">
    <citation type="journal article" date="2005" name="Nucleic Acids Res.">
        <title>Genomic blueprint of Hahella chejuensis, a marine microbe producing an algicidal agent.</title>
        <authorList>
            <person name="Jeong H."/>
            <person name="Yim J.H."/>
            <person name="Lee C."/>
            <person name="Choi S.-H."/>
            <person name="Park Y.K."/>
            <person name="Yoon S.H."/>
            <person name="Hur C.-G."/>
            <person name="Kang H.-Y."/>
            <person name="Kim D."/>
            <person name="Lee H.H."/>
            <person name="Park K.H."/>
            <person name="Park S.-H."/>
            <person name="Park H.-S."/>
            <person name="Lee H.K."/>
            <person name="Oh T.K."/>
            <person name="Kim J.F."/>
        </authorList>
    </citation>
    <scope>NUCLEOTIDE SEQUENCE [LARGE SCALE GENOMIC DNA]</scope>
    <source>
        <strain evidence="4 5">KCTC 2396</strain>
    </source>
</reference>
<feature type="signal peptide" evidence="2">
    <location>
        <begin position="1"/>
        <end position="25"/>
    </location>
</feature>
<organism evidence="4 5">
    <name type="scientific">Hahella chejuensis (strain KCTC 2396)</name>
    <dbReference type="NCBI Taxonomy" id="349521"/>
    <lineage>
        <taxon>Bacteria</taxon>
        <taxon>Pseudomonadati</taxon>
        <taxon>Pseudomonadota</taxon>
        <taxon>Gammaproteobacteria</taxon>
        <taxon>Oceanospirillales</taxon>
        <taxon>Hahellaceae</taxon>
        <taxon>Hahella</taxon>
    </lineage>
</organism>
<dbReference type="Proteomes" id="UP000000238">
    <property type="component" value="Chromosome"/>
</dbReference>
<dbReference type="SUPFAM" id="SSF51126">
    <property type="entry name" value="Pectin lyase-like"/>
    <property type="match status" value="1"/>
</dbReference>
<dbReference type="InterPro" id="IPR008638">
    <property type="entry name" value="FhaB/CdiA-like_TPS"/>
</dbReference>
<dbReference type="InterPro" id="IPR012334">
    <property type="entry name" value="Pectin_lyas_fold"/>
</dbReference>
<dbReference type="InterPro" id="IPR011050">
    <property type="entry name" value="Pectin_lyase_fold/virulence"/>
</dbReference>
<dbReference type="SMART" id="SM00912">
    <property type="entry name" value="Haemagg_act"/>
    <property type="match status" value="1"/>
</dbReference>
<keyword evidence="5" id="KW-1185">Reference proteome</keyword>
<feature type="chain" id="PRO_5004215712" evidence="2">
    <location>
        <begin position="26"/>
        <end position="937"/>
    </location>
</feature>
<dbReference type="OrthoDB" id="218680at2"/>
<accession>Q2SGU8</accession>